<name>A0ABV6DGB4_9BACL</name>
<keyword evidence="3" id="KW-1185">Reference proteome</keyword>
<protein>
    <submittedName>
        <fullName evidence="2">IucA/IucC family C-terminal-domain containing protein</fullName>
    </submittedName>
</protein>
<dbReference type="InterPro" id="IPR022770">
    <property type="entry name" value="IucA/IucC-like_C"/>
</dbReference>
<evidence type="ECO:0000313" key="2">
    <source>
        <dbReference type="EMBL" id="MFC0211686.1"/>
    </source>
</evidence>
<reference evidence="2 3" key="1">
    <citation type="submission" date="2024-09" db="EMBL/GenBank/DDBJ databases">
        <authorList>
            <person name="Sun Q."/>
            <person name="Mori K."/>
        </authorList>
    </citation>
    <scope>NUCLEOTIDE SEQUENCE [LARGE SCALE GENOMIC DNA]</scope>
    <source>
        <strain evidence="2 3">CCM 7759</strain>
    </source>
</reference>
<proteinExistence type="predicted"/>
<feature type="domain" description="Aerobactin siderophore biosynthesis IucA/IucC-like C-terminal" evidence="1">
    <location>
        <begin position="58"/>
        <end position="176"/>
    </location>
</feature>
<accession>A0ABV6DGB4</accession>
<dbReference type="EMBL" id="JBHLWN010000021">
    <property type="protein sequence ID" value="MFC0211686.1"/>
    <property type="molecule type" value="Genomic_DNA"/>
</dbReference>
<sequence>MSSVDPDVLLANYRIVLEPGDTPATENTFKLMDDEEIFRMLDAFGHAIRSPERKVTGSLFIKRYSALAAGALYAWIHHGCGLDVSLNRLAVTVEASGALRFHIADACVHEDCTADGERLWTEEEAGRTEAYLVSVFTTNVVPVFDSVIRYSDIPSSTLWSTLSYLFIYWKRKWLEQASSVAMRMRIEEVYGCLMSPVNTSFFDGCPVNPLTPSFRTIEDPLHSGCTIMLRSKCCMNYRLPGEDRYCYTCPAISDERKIEKYLAAHMVAQK</sequence>
<dbReference type="RefSeq" id="WP_377468671.1">
    <property type="nucleotide sequence ID" value="NZ_JBHLWN010000021.1"/>
</dbReference>
<comment type="caution">
    <text evidence="2">The sequence shown here is derived from an EMBL/GenBank/DDBJ whole genome shotgun (WGS) entry which is preliminary data.</text>
</comment>
<dbReference type="Proteomes" id="UP001589776">
    <property type="component" value="Unassembled WGS sequence"/>
</dbReference>
<gene>
    <name evidence="2" type="ORF">ACFFK0_04325</name>
</gene>
<evidence type="ECO:0000259" key="1">
    <source>
        <dbReference type="Pfam" id="PF06276"/>
    </source>
</evidence>
<organism evidence="2 3">
    <name type="scientific">Paenibacillus chartarius</name>
    <dbReference type="NCBI Taxonomy" id="747481"/>
    <lineage>
        <taxon>Bacteria</taxon>
        <taxon>Bacillati</taxon>
        <taxon>Bacillota</taxon>
        <taxon>Bacilli</taxon>
        <taxon>Bacillales</taxon>
        <taxon>Paenibacillaceae</taxon>
        <taxon>Paenibacillus</taxon>
    </lineage>
</organism>
<evidence type="ECO:0000313" key="3">
    <source>
        <dbReference type="Proteomes" id="UP001589776"/>
    </source>
</evidence>
<dbReference type="Pfam" id="PF06276">
    <property type="entry name" value="FhuF"/>
    <property type="match status" value="1"/>
</dbReference>